<dbReference type="Gene3D" id="2.40.50.770">
    <property type="entry name" value="RecQ-mediated genome instability protein Rmi1, C-terminal domain"/>
    <property type="match status" value="1"/>
</dbReference>
<dbReference type="Pfam" id="PF21000">
    <property type="entry name" value="RMI1_N_N"/>
    <property type="match status" value="1"/>
</dbReference>
<dbReference type="RefSeq" id="XP_066613166.1">
    <property type="nucleotide sequence ID" value="XM_066758718.1"/>
</dbReference>
<comment type="similarity">
    <text evidence="1">Belongs to the RMI1 family.</text>
</comment>
<feature type="compositionally biased region" description="Basic and acidic residues" evidence="3">
    <location>
        <begin position="491"/>
        <end position="500"/>
    </location>
</feature>
<dbReference type="SMART" id="SM01161">
    <property type="entry name" value="DUF1767"/>
    <property type="match status" value="1"/>
</dbReference>
<evidence type="ECO:0000313" key="6">
    <source>
        <dbReference type="EMBL" id="KAL0247205.1"/>
    </source>
</evidence>
<comment type="caution">
    <text evidence="6">The sequence shown here is derived from an EMBL/GenBank/DDBJ whole genome shotgun (WGS) entry which is preliminary data.</text>
</comment>
<accession>A0ABR3BPT1</accession>
<feature type="region of interest" description="Disordered" evidence="3">
    <location>
        <begin position="483"/>
        <end position="506"/>
    </location>
</feature>
<feature type="compositionally biased region" description="Low complexity" evidence="3">
    <location>
        <begin position="443"/>
        <end position="460"/>
    </location>
</feature>
<dbReference type="InterPro" id="IPR042470">
    <property type="entry name" value="RMI1_N_C_sf"/>
</dbReference>
<proteinExistence type="inferred from homology"/>
<dbReference type="PANTHER" id="PTHR14790">
    <property type="entry name" value="RECQ-MEDIATED GENOME INSTABILITY PROTEIN 1 RMI1"/>
    <property type="match status" value="1"/>
</dbReference>
<dbReference type="Proteomes" id="UP000054399">
    <property type="component" value="Unassembled WGS sequence"/>
</dbReference>
<reference evidence="7" key="1">
    <citation type="submission" date="2015-01" db="EMBL/GenBank/DDBJ databases">
        <title>The Genome Sequence of Cryptococcus gattii MMRL2647.</title>
        <authorList>
            <consortium name="The Broad Institute Genomics Platform"/>
            <person name="Cuomo C."/>
            <person name="Litvintseva A."/>
            <person name="Chen Y."/>
            <person name="Heitman J."/>
            <person name="Sun S."/>
            <person name="Springer D."/>
            <person name="Dromer F."/>
            <person name="Young S."/>
            <person name="Zeng Q."/>
            <person name="Gargeya S."/>
            <person name="Abouelleil A."/>
            <person name="Alvarado L."/>
            <person name="Chapman S.B."/>
            <person name="Gainer-Dewar J."/>
            <person name="Goldberg J."/>
            <person name="Griggs A."/>
            <person name="Gujja S."/>
            <person name="Hansen M."/>
            <person name="Howarth C."/>
            <person name="Imamovic A."/>
            <person name="Larimer J."/>
            <person name="Murphy C."/>
            <person name="Naylor J."/>
            <person name="Pearson M."/>
            <person name="Priest M."/>
            <person name="Roberts A."/>
            <person name="Saif S."/>
            <person name="Shea T."/>
            <person name="Sykes S."/>
            <person name="Wortman J."/>
            <person name="Nusbaum C."/>
            <person name="Birren B."/>
        </authorList>
    </citation>
    <scope>NUCLEOTIDE SEQUENCE [LARGE SCALE GENOMIC DNA]</scope>
    <source>
        <strain evidence="7">IND107</strain>
    </source>
</reference>
<reference evidence="6 7" key="2">
    <citation type="submission" date="2024-01" db="EMBL/GenBank/DDBJ databases">
        <title>Comparative genomics of Cryptococcus and Kwoniella reveals pathogenesis evolution and contrasting modes of karyotype evolution via chromosome fusion or intercentromeric recombination.</title>
        <authorList>
            <person name="Coelho M.A."/>
            <person name="David-Palma M."/>
            <person name="Shea T."/>
            <person name="Bowers K."/>
            <person name="Mcginley-Smith S."/>
            <person name="Mohammad A.W."/>
            <person name="Gnirke A."/>
            <person name="Yurkov A.M."/>
            <person name="Nowrousian M."/>
            <person name="Sun S."/>
            <person name="Cuomo C.A."/>
            <person name="Heitman J."/>
        </authorList>
    </citation>
    <scope>NUCLEOTIDE SEQUENCE [LARGE SCALE GENOMIC DNA]</scope>
    <source>
        <strain evidence="6 7">IND107</strain>
    </source>
</reference>
<evidence type="ECO:0000313" key="7">
    <source>
        <dbReference type="Proteomes" id="UP000054399"/>
    </source>
</evidence>
<feature type="region of interest" description="Disordered" evidence="3">
    <location>
        <begin position="374"/>
        <end position="402"/>
    </location>
</feature>
<dbReference type="Pfam" id="PF08585">
    <property type="entry name" value="RMI1_N_C"/>
    <property type="match status" value="1"/>
</dbReference>
<name>A0ABR3BPT1_9TREE</name>
<feature type="domain" description="RecQ mediated genome instability protein 1 OB-fold" evidence="4">
    <location>
        <begin position="74"/>
        <end position="206"/>
    </location>
</feature>
<feature type="region of interest" description="Disordered" evidence="3">
    <location>
        <begin position="432"/>
        <end position="468"/>
    </location>
</feature>
<evidence type="ECO:0000259" key="4">
    <source>
        <dbReference type="Pfam" id="PF08585"/>
    </source>
</evidence>
<feature type="region of interest" description="Disordered" evidence="3">
    <location>
        <begin position="220"/>
        <end position="301"/>
    </location>
</feature>
<evidence type="ECO:0000256" key="2">
    <source>
        <dbReference type="ARBA" id="ARBA00018987"/>
    </source>
</evidence>
<dbReference type="GeneID" id="91991096"/>
<sequence>MMANLQPIVAFLKRTYPLPSLDPRWVRECVDALVEAGRAPSIENVHTEFLYSDLSLCTRETPIFPEGELHDMIIFPKPTLLQIHAISEVGHSAYQIQTVMEQRSEVLSGRTRIRGLDDDGENEVEEGKVPPYPRGMLRLELGDGRRIVRAMEYKRINDIVLGQTSLGSKIVVQNVRVLRGILLLTPENFRVLTDSCVEELEDLQKDQFVRDLQRRLGKLGPDEDVEGLVNLPPVIPPPVKGPGVQASKPARNVPRQPTRASAAQPVRATPQVPAPPDQHVSKRPAPSNAVAGPSNSKKARETAIVEEDDFDGFDDFDESFLRQVDEAESRAYATQTNLASRPAPVETDLYESDDDDFMILDESMIRQLDHLEAQAKRGQTSSAITKTKSVSTQKRRSTANEVDDLDLENDEFEINESFIRQVDEAEAFALANSSSTKKTTRKGVGSSSTTARSATRSAVSDVIRNGTMQSTKDVVWKQTFLTDNSSDEEVDSQKENRVPEVIEISD</sequence>
<evidence type="ECO:0000259" key="5">
    <source>
        <dbReference type="Pfam" id="PF21000"/>
    </source>
</evidence>
<dbReference type="PANTHER" id="PTHR14790:SF15">
    <property type="entry name" value="RECQ-MEDIATED GENOME INSTABILITY PROTEIN 1"/>
    <property type="match status" value="1"/>
</dbReference>
<evidence type="ECO:0000256" key="3">
    <source>
        <dbReference type="SAM" id="MobiDB-lite"/>
    </source>
</evidence>
<evidence type="ECO:0000256" key="1">
    <source>
        <dbReference type="ARBA" id="ARBA00006395"/>
    </source>
</evidence>
<dbReference type="InterPro" id="IPR049363">
    <property type="entry name" value="RMI1_N"/>
</dbReference>
<organism evidence="6 7">
    <name type="scientific">Cryptococcus tetragattii IND107</name>
    <dbReference type="NCBI Taxonomy" id="1296105"/>
    <lineage>
        <taxon>Eukaryota</taxon>
        <taxon>Fungi</taxon>
        <taxon>Dikarya</taxon>
        <taxon>Basidiomycota</taxon>
        <taxon>Agaricomycotina</taxon>
        <taxon>Tremellomycetes</taxon>
        <taxon>Tremellales</taxon>
        <taxon>Cryptococcaceae</taxon>
        <taxon>Cryptococcus</taxon>
        <taxon>Cryptococcus gattii species complex</taxon>
    </lineage>
</organism>
<dbReference type="InterPro" id="IPR013894">
    <property type="entry name" value="RMI1_OB"/>
</dbReference>
<dbReference type="EMBL" id="ATAM02000007">
    <property type="protein sequence ID" value="KAL0247205.1"/>
    <property type="molecule type" value="Genomic_DNA"/>
</dbReference>
<feature type="domain" description="RMI1 N-terminal" evidence="5">
    <location>
        <begin position="12"/>
        <end position="57"/>
    </location>
</feature>
<keyword evidence="7" id="KW-1185">Reference proteome</keyword>
<gene>
    <name evidence="6" type="ORF">I308_104240</name>
</gene>
<protein>
    <recommendedName>
        <fullName evidence="2">RecQ-mediated genome instability protein 1</fullName>
    </recommendedName>
</protein>
<feature type="compositionally biased region" description="Polar residues" evidence="3">
    <location>
        <begin position="377"/>
        <end position="392"/>
    </location>
</feature>